<keyword evidence="1" id="KW-0762">Sugar transport</keyword>
<feature type="transmembrane region" description="Helical" evidence="2">
    <location>
        <begin position="44"/>
        <end position="68"/>
    </location>
</feature>
<dbReference type="RefSeq" id="WP_054649160.1">
    <property type="nucleotide sequence ID" value="NZ_AZFJ01000049.1"/>
</dbReference>
<dbReference type="PANTHER" id="PTHR11328">
    <property type="entry name" value="MAJOR FACILITATOR SUPERFAMILY DOMAIN-CONTAINING PROTEIN"/>
    <property type="match status" value="1"/>
</dbReference>
<feature type="transmembrane region" description="Helical" evidence="2">
    <location>
        <begin position="370"/>
        <end position="388"/>
    </location>
</feature>
<reference evidence="3 4" key="1">
    <citation type="journal article" date="2015" name="Genome Announc.">
        <title>Expanding the biotechnology potential of lactobacilli through comparative genomics of 213 strains and associated genera.</title>
        <authorList>
            <person name="Sun Z."/>
            <person name="Harris H.M."/>
            <person name="McCann A."/>
            <person name="Guo C."/>
            <person name="Argimon S."/>
            <person name="Zhang W."/>
            <person name="Yang X."/>
            <person name="Jeffery I.B."/>
            <person name="Cooney J.C."/>
            <person name="Kagawa T.F."/>
            <person name="Liu W."/>
            <person name="Song Y."/>
            <person name="Salvetti E."/>
            <person name="Wrobel A."/>
            <person name="Rasinkangas P."/>
            <person name="Parkhill J."/>
            <person name="Rea M.C."/>
            <person name="O'Sullivan O."/>
            <person name="Ritari J."/>
            <person name="Douillard F.P."/>
            <person name="Paul Ross R."/>
            <person name="Yang R."/>
            <person name="Briner A.E."/>
            <person name="Felis G.E."/>
            <person name="de Vos W.M."/>
            <person name="Barrangou R."/>
            <person name="Klaenhammer T.R."/>
            <person name="Caufield P.W."/>
            <person name="Cui Y."/>
            <person name="Zhang H."/>
            <person name="O'Toole P.W."/>
        </authorList>
    </citation>
    <scope>NUCLEOTIDE SEQUENCE [LARGE SCALE GENOMIC DNA]</scope>
    <source>
        <strain evidence="3 4">DSM 15945</strain>
    </source>
</reference>
<keyword evidence="1" id="KW-0813">Transport</keyword>
<dbReference type="InterPro" id="IPR036259">
    <property type="entry name" value="MFS_trans_sf"/>
</dbReference>
<dbReference type="SUPFAM" id="SSF103473">
    <property type="entry name" value="MFS general substrate transporter"/>
    <property type="match status" value="1"/>
</dbReference>
<protein>
    <recommendedName>
        <fullName evidence="5">Na+ xyloside symporter related transporter</fullName>
    </recommendedName>
</protein>
<dbReference type="GO" id="GO:0005886">
    <property type="term" value="C:plasma membrane"/>
    <property type="evidence" value="ECO:0007669"/>
    <property type="project" value="TreeGrafter"/>
</dbReference>
<proteinExistence type="predicted"/>
<feature type="transmembrane region" description="Helical" evidence="2">
    <location>
        <begin position="408"/>
        <end position="430"/>
    </location>
</feature>
<dbReference type="PANTHER" id="PTHR11328:SF24">
    <property type="entry name" value="MAJOR FACILITATOR SUPERFAMILY (MFS) PROFILE DOMAIN-CONTAINING PROTEIN"/>
    <property type="match status" value="1"/>
</dbReference>
<feature type="transmembrane region" description="Helical" evidence="2">
    <location>
        <begin position="80"/>
        <end position="100"/>
    </location>
</feature>
<feature type="transmembrane region" description="Helical" evidence="2">
    <location>
        <begin position="178"/>
        <end position="199"/>
    </location>
</feature>
<dbReference type="Proteomes" id="UP000051922">
    <property type="component" value="Unassembled WGS sequence"/>
</dbReference>
<feature type="transmembrane region" description="Helical" evidence="2">
    <location>
        <begin position="155"/>
        <end position="172"/>
    </location>
</feature>
<comment type="caution">
    <text evidence="3">The sequence shown here is derived from an EMBL/GenBank/DDBJ whole genome shotgun (WGS) entry which is preliminary data.</text>
</comment>
<dbReference type="PATRIC" id="fig|1423783.4.peg.1382"/>
<feature type="transmembrane region" description="Helical" evidence="2">
    <location>
        <begin position="318"/>
        <end position="340"/>
    </location>
</feature>
<dbReference type="InterPro" id="IPR039672">
    <property type="entry name" value="MFS_2"/>
</dbReference>
<dbReference type="GO" id="GO:0015293">
    <property type="term" value="F:symporter activity"/>
    <property type="evidence" value="ECO:0007669"/>
    <property type="project" value="InterPro"/>
</dbReference>
<feature type="transmembrane region" description="Helical" evidence="2">
    <location>
        <begin position="232"/>
        <end position="248"/>
    </location>
</feature>
<keyword evidence="2" id="KW-0812">Transmembrane</keyword>
<organism evidence="3 4">
    <name type="scientific">Lacticaseibacillus pantheris DSM 15945 = JCM 12539 = NBRC 106106</name>
    <dbReference type="NCBI Taxonomy" id="1423783"/>
    <lineage>
        <taxon>Bacteria</taxon>
        <taxon>Bacillati</taxon>
        <taxon>Bacillota</taxon>
        <taxon>Bacilli</taxon>
        <taxon>Lactobacillales</taxon>
        <taxon>Lactobacillaceae</taxon>
        <taxon>Lacticaseibacillus</taxon>
    </lineage>
</organism>
<evidence type="ECO:0000256" key="1">
    <source>
        <dbReference type="ARBA" id="ARBA00022597"/>
    </source>
</evidence>
<keyword evidence="2" id="KW-1133">Transmembrane helix</keyword>
<dbReference type="STRING" id="1423783.FC50_GL001341"/>
<name>A0A0R1U3V1_9LACO</name>
<keyword evidence="2" id="KW-0472">Membrane</keyword>
<dbReference type="Gene3D" id="1.20.1250.20">
    <property type="entry name" value="MFS general substrate transporter like domains"/>
    <property type="match status" value="1"/>
</dbReference>
<accession>A0A0R1U3V1</accession>
<dbReference type="AlphaFoldDB" id="A0A0R1U3V1"/>
<keyword evidence="4" id="KW-1185">Reference proteome</keyword>
<evidence type="ECO:0000313" key="4">
    <source>
        <dbReference type="Proteomes" id="UP000051922"/>
    </source>
</evidence>
<evidence type="ECO:0008006" key="5">
    <source>
        <dbReference type="Google" id="ProtNLM"/>
    </source>
</evidence>
<feature type="transmembrane region" description="Helical" evidence="2">
    <location>
        <begin position="293"/>
        <end position="312"/>
    </location>
</feature>
<dbReference type="GO" id="GO:0008643">
    <property type="term" value="P:carbohydrate transport"/>
    <property type="evidence" value="ECO:0007669"/>
    <property type="project" value="InterPro"/>
</dbReference>
<evidence type="ECO:0000256" key="2">
    <source>
        <dbReference type="SAM" id="Phobius"/>
    </source>
</evidence>
<feature type="transmembrane region" description="Helical" evidence="2">
    <location>
        <begin position="254"/>
        <end position="281"/>
    </location>
</feature>
<evidence type="ECO:0000313" key="3">
    <source>
        <dbReference type="EMBL" id="KRL85939.1"/>
    </source>
</evidence>
<dbReference type="Pfam" id="PF13347">
    <property type="entry name" value="MFS_2"/>
    <property type="match status" value="1"/>
</dbReference>
<sequence length="471" mass="52186">MNNYQSTRPERFSIWSYFFGQSMANSMLSGFLTTYLMLVGLDLGQVAIVMVLVKLWDAVNDTIFGILFDTIHFKSGHQSLPWLRISMFAIPIATIILFQIPGAMGSAGKMLWFVLAYILWDASYTLSDIPIYNLVTRMTVNLDERNTVLSSGRMLALAGTFVTSQMVTFLISENVGLPFSQAALLVALIILITMVPVSFAGRERVKTVTTTQKYSLAGMWHYLRQNVYLRRYYIGFIISGVSLTYAAVDLFVSYYFFGSALVSSLTLVIIAIPMLIFASMMGRILKRVDKFRLFFWGNVGFVGASVLLYLFGRASLPMYLALVAVRAIPMAIVFTLNLTFTPDVVEFGTYTSGVDARGIAFAIQSYAGKLTALAQPLGLFILAAFHWSPIHASSFAVLAHQHITQSSVALQGLWLTATLIPGIGYALALIPYSRYHLNDHDVQLMADVNAGKLDRATAEAQISRHYGGDRT</sequence>
<feature type="transmembrane region" description="Helical" evidence="2">
    <location>
        <begin position="112"/>
        <end position="135"/>
    </location>
</feature>
<feature type="transmembrane region" description="Helical" evidence="2">
    <location>
        <begin position="12"/>
        <end position="38"/>
    </location>
</feature>
<gene>
    <name evidence="3" type="ORF">FC50_GL001341</name>
</gene>
<dbReference type="OrthoDB" id="9764596at2"/>
<dbReference type="EMBL" id="AZFJ01000049">
    <property type="protein sequence ID" value="KRL85939.1"/>
    <property type="molecule type" value="Genomic_DNA"/>
</dbReference>